<gene>
    <name evidence="9" type="ORF">FC80_GL000663</name>
</gene>
<dbReference type="Proteomes" id="UP000051131">
    <property type="component" value="Unassembled WGS sequence"/>
</dbReference>
<evidence type="ECO:0000256" key="7">
    <source>
        <dbReference type="ARBA" id="ARBA00023136"/>
    </source>
</evidence>
<proteinExistence type="inferred from homology"/>
<dbReference type="SMART" id="SM00382">
    <property type="entry name" value="AAA"/>
    <property type="match status" value="1"/>
</dbReference>
<dbReference type="GO" id="GO:0016887">
    <property type="term" value="F:ATP hydrolysis activity"/>
    <property type="evidence" value="ECO:0007669"/>
    <property type="project" value="InterPro"/>
</dbReference>
<dbReference type="Pfam" id="PF00005">
    <property type="entry name" value="ABC_tran"/>
    <property type="match status" value="1"/>
</dbReference>
<dbReference type="FunFam" id="3.40.50.300:FF:000016">
    <property type="entry name" value="Oligopeptide ABC transporter ATP-binding component"/>
    <property type="match status" value="1"/>
</dbReference>
<feature type="domain" description="ABC transporter" evidence="8">
    <location>
        <begin position="10"/>
        <end position="259"/>
    </location>
</feature>
<dbReference type="InterPro" id="IPR050388">
    <property type="entry name" value="ABC_Ni/Peptide_Import"/>
</dbReference>
<name>A0A0R2CG62_9LACO</name>
<dbReference type="InterPro" id="IPR003439">
    <property type="entry name" value="ABC_transporter-like_ATP-bd"/>
</dbReference>
<dbReference type="Gene3D" id="3.40.50.300">
    <property type="entry name" value="P-loop containing nucleotide triphosphate hydrolases"/>
    <property type="match status" value="1"/>
</dbReference>
<evidence type="ECO:0000259" key="8">
    <source>
        <dbReference type="PROSITE" id="PS50893"/>
    </source>
</evidence>
<evidence type="ECO:0000256" key="5">
    <source>
        <dbReference type="ARBA" id="ARBA00022741"/>
    </source>
</evidence>
<protein>
    <submittedName>
        <fullName evidence="9">Oligopeptide transporter ATP-binding protein</fullName>
    </submittedName>
</protein>
<dbReference type="GO" id="GO:0005886">
    <property type="term" value="C:plasma membrane"/>
    <property type="evidence" value="ECO:0007669"/>
    <property type="project" value="UniProtKB-SubCell"/>
</dbReference>
<dbReference type="InterPro" id="IPR003593">
    <property type="entry name" value="AAA+_ATPase"/>
</dbReference>
<dbReference type="NCBIfam" id="TIGR01727">
    <property type="entry name" value="oligo_HPY"/>
    <property type="match status" value="1"/>
</dbReference>
<evidence type="ECO:0000256" key="1">
    <source>
        <dbReference type="ARBA" id="ARBA00004202"/>
    </source>
</evidence>
<dbReference type="InterPro" id="IPR013563">
    <property type="entry name" value="Oligopep_ABC_C"/>
</dbReference>
<comment type="subcellular location">
    <subcellularLocation>
        <location evidence="1">Cell membrane</location>
        <topology evidence="1">Peripheral membrane protein</topology>
    </subcellularLocation>
</comment>
<dbReference type="GO" id="GO:0005524">
    <property type="term" value="F:ATP binding"/>
    <property type="evidence" value="ECO:0007669"/>
    <property type="project" value="UniProtKB-KW"/>
</dbReference>
<dbReference type="CDD" id="cd03257">
    <property type="entry name" value="ABC_NikE_OppD_transporters"/>
    <property type="match status" value="1"/>
</dbReference>
<keyword evidence="10" id="KW-1185">Reference proteome</keyword>
<dbReference type="Pfam" id="PF08352">
    <property type="entry name" value="oligo_HPY"/>
    <property type="match status" value="1"/>
</dbReference>
<dbReference type="PATRIC" id="fig|1423729.3.peg.670"/>
<keyword evidence="7" id="KW-0472">Membrane</keyword>
<accession>A0A0R2CG62</accession>
<comment type="similarity">
    <text evidence="2">Belongs to the ABC transporter superfamily.</text>
</comment>
<dbReference type="InterPro" id="IPR027417">
    <property type="entry name" value="P-loop_NTPase"/>
</dbReference>
<comment type="caution">
    <text evidence="9">The sequence shown here is derived from an EMBL/GenBank/DDBJ whole genome shotgun (WGS) entry which is preliminary data.</text>
</comment>
<keyword evidence="5" id="KW-0547">Nucleotide-binding</keyword>
<evidence type="ECO:0000256" key="4">
    <source>
        <dbReference type="ARBA" id="ARBA00022475"/>
    </source>
</evidence>
<evidence type="ECO:0000256" key="2">
    <source>
        <dbReference type="ARBA" id="ARBA00005417"/>
    </source>
</evidence>
<reference evidence="9 10" key="1">
    <citation type="journal article" date="2015" name="Genome Announc.">
        <title>Expanding the biotechnology potential of lactobacilli through comparative genomics of 213 strains and associated genera.</title>
        <authorList>
            <person name="Sun Z."/>
            <person name="Harris H.M."/>
            <person name="McCann A."/>
            <person name="Guo C."/>
            <person name="Argimon S."/>
            <person name="Zhang W."/>
            <person name="Yang X."/>
            <person name="Jeffery I.B."/>
            <person name="Cooney J.C."/>
            <person name="Kagawa T.F."/>
            <person name="Liu W."/>
            <person name="Song Y."/>
            <person name="Salvetti E."/>
            <person name="Wrobel A."/>
            <person name="Rasinkangas P."/>
            <person name="Parkhill J."/>
            <person name="Rea M.C."/>
            <person name="O'Sullivan O."/>
            <person name="Ritari J."/>
            <person name="Douillard F.P."/>
            <person name="Paul Ross R."/>
            <person name="Yang R."/>
            <person name="Briner A.E."/>
            <person name="Felis G.E."/>
            <person name="de Vos W.M."/>
            <person name="Barrangou R."/>
            <person name="Klaenhammer T.R."/>
            <person name="Caufield P.W."/>
            <person name="Cui Y."/>
            <person name="Zhang H."/>
            <person name="O'Toole P.W."/>
        </authorList>
    </citation>
    <scope>NUCLEOTIDE SEQUENCE [LARGE SCALE GENOMIC DNA]</scope>
    <source>
        <strain evidence="9 10">DSM 21116</strain>
    </source>
</reference>
<dbReference type="SUPFAM" id="SSF52540">
    <property type="entry name" value="P-loop containing nucleoside triphosphate hydrolases"/>
    <property type="match status" value="1"/>
</dbReference>
<dbReference type="RefSeq" id="WP_057828901.1">
    <property type="nucleotide sequence ID" value="NZ_AYZE01000014.1"/>
</dbReference>
<dbReference type="GO" id="GO:0015833">
    <property type="term" value="P:peptide transport"/>
    <property type="evidence" value="ECO:0007669"/>
    <property type="project" value="InterPro"/>
</dbReference>
<evidence type="ECO:0000256" key="3">
    <source>
        <dbReference type="ARBA" id="ARBA00022448"/>
    </source>
</evidence>
<evidence type="ECO:0000313" key="10">
    <source>
        <dbReference type="Proteomes" id="UP000051131"/>
    </source>
</evidence>
<dbReference type="PANTHER" id="PTHR43297">
    <property type="entry name" value="OLIGOPEPTIDE TRANSPORT ATP-BINDING PROTEIN APPD"/>
    <property type="match status" value="1"/>
</dbReference>
<dbReference type="EMBL" id="AYZE01000014">
    <property type="protein sequence ID" value="KRM90673.1"/>
    <property type="molecule type" value="Genomic_DNA"/>
</dbReference>
<keyword evidence="3" id="KW-0813">Transport</keyword>
<dbReference type="PROSITE" id="PS00211">
    <property type="entry name" value="ABC_TRANSPORTER_1"/>
    <property type="match status" value="1"/>
</dbReference>
<organism evidence="9 10">
    <name type="scientific">Liquorilactobacillus cacaonum DSM 21116</name>
    <dbReference type="NCBI Taxonomy" id="1423729"/>
    <lineage>
        <taxon>Bacteria</taxon>
        <taxon>Bacillati</taxon>
        <taxon>Bacillota</taxon>
        <taxon>Bacilli</taxon>
        <taxon>Lactobacillales</taxon>
        <taxon>Lactobacillaceae</taxon>
        <taxon>Liquorilactobacillus</taxon>
    </lineage>
</organism>
<dbReference type="InterPro" id="IPR017871">
    <property type="entry name" value="ABC_transporter-like_CS"/>
</dbReference>
<evidence type="ECO:0000256" key="6">
    <source>
        <dbReference type="ARBA" id="ARBA00022840"/>
    </source>
</evidence>
<dbReference type="AlphaFoldDB" id="A0A0R2CG62"/>
<dbReference type="PANTHER" id="PTHR43297:SF2">
    <property type="entry name" value="DIPEPTIDE TRANSPORT ATP-BINDING PROTEIN DPPD"/>
    <property type="match status" value="1"/>
</dbReference>
<dbReference type="OrthoDB" id="9802264at2"/>
<dbReference type="STRING" id="1423729.FC80_GL000663"/>
<sequence>MVSEGNILEVKNLNVSFRVRGSEIEAIHDISLDLREHETLAIVGESGSGKSVLTKTFTGMLETNGRISQGTVDYKNSRLSDLKLNKQWTKIRGKEIATIFQDPMTSLDPIHTIGSQISEVVVKHQGKTKKEAKKIAIDLMKKTGIPNAEKRYNEYPFEYSGGMRQRIVIAIALACRPEVLICDEPTTALDVTIQAQILDLIKDLQQEYQFTIIFITHDLGVVASIADRIAVMYSGRIVEIGTCEEIFYDSRHPYTWSLLSSLPQLARKGEDLKSIPGTPPSLYKKIEGDAFAPRNQYAMGVDFKAEPPMFKVTDTHYAKTWLLDKRAPKVEKPELIQNLHQHMIEMTKEDN</sequence>
<keyword evidence="6 9" id="KW-0067">ATP-binding</keyword>
<keyword evidence="4" id="KW-1003">Cell membrane</keyword>
<dbReference type="PROSITE" id="PS50893">
    <property type="entry name" value="ABC_TRANSPORTER_2"/>
    <property type="match status" value="1"/>
</dbReference>
<evidence type="ECO:0000313" key="9">
    <source>
        <dbReference type="EMBL" id="KRM90673.1"/>
    </source>
</evidence>